<name>A0A411B3U5_9CAUD</name>
<accession>A0A411B3U5</accession>
<gene>
    <name evidence="1" type="primary">30</name>
    <name evidence="1" type="ORF">SEA_SEBASTISAURUS_30</name>
</gene>
<protein>
    <submittedName>
        <fullName evidence="1">Uncharacterized protein</fullName>
    </submittedName>
</protein>
<evidence type="ECO:0000313" key="2">
    <source>
        <dbReference type="Proteomes" id="UP000289178"/>
    </source>
</evidence>
<evidence type="ECO:0000313" key="1">
    <source>
        <dbReference type="EMBL" id="QAX95018.1"/>
    </source>
</evidence>
<dbReference type="EMBL" id="MK450433">
    <property type="protein sequence ID" value="QAX95018.1"/>
    <property type="molecule type" value="Genomic_DNA"/>
</dbReference>
<proteinExistence type="predicted"/>
<sequence>MGKRGVVADYAGEPLYPGDLVNYPSRQGNGVRASDAIVRRTYFVRVEGRKFPMLKVQPTGTDSRSEKPRKTLRAEHVAATHVRLLRSNVTGEQDEGK</sequence>
<organism evidence="1 2">
    <name type="scientific">Streptomyces phage Sebastisaurus</name>
    <dbReference type="NCBI Taxonomy" id="2510572"/>
    <lineage>
        <taxon>Viruses</taxon>
        <taxon>Duplodnaviria</taxon>
        <taxon>Heunggongvirae</taxon>
        <taxon>Uroviricota</taxon>
        <taxon>Caudoviricetes</taxon>
        <taxon>Colingsworthviridae</taxon>
        <taxon>Sebastisaurusvirus</taxon>
        <taxon>Sebastisaurusvirus sebastisaurus</taxon>
    </lineage>
</organism>
<dbReference type="Proteomes" id="UP000289178">
    <property type="component" value="Segment"/>
</dbReference>
<reference evidence="1 2" key="1">
    <citation type="submission" date="2019-01" db="EMBL/GenBank/DDBJ databases">
        <authorList>
            <person name="Layton S.R."/>
            <person name="Mercado N.B."/>
            <person name="Kim T."/>
            <person name="Hughes L.E."/>
            <person name="Garlena R.A."/>
            <person name="Russell D.A."/>
            <person name="Pope W.H."/>
            <person name="Jacobs-Sera D."/>
            <person name="Hatfull G.F."/>
        </authorList>
    </citation>
    <scope>NUCLEOTIDE SEQUENCE [LARGE SCALE GENOMIC DNA]</scope>
</reference>
<keyword evidence="2" id="KW-1185">Reference proteome</keyword>